<proteinExistence type="inferred from homology"/>
<evidence type="ECO:0000313" key="9">
    <source>
        <dbReference type="Proteomes" id="UP000003503"/>
    </source>
</evidence>
<evidence type="ECO:0000256" key="4">
    <source>
        <dbReference type="ARBA" id="ARBA00022801"/>
    </source>
</evidence>
<dbReference type="HOGENOM" id="CLU_015572_1_0_9"/>
<comment type="function">
    <text evidence="1 6">Catalyzes the reversible cyclization of carbamoyl aspartate to dihydroorotate.</text>
</comment>
<dbReference type="EC" id="3.5.2.3" evidence="6"/>
<feature type="binding site" evidence="6">
    <location>
        <position position="64"/>
    </location>
    <ligand>
        <name>Zn(2+)</name>
        <dbReference type="ChEBI" id="CHEBI:29105"/>
        <label>1</label>
    </ligand>
</feature>
<feature type="binding site" evidence="6">
    <location>
        <position position="234"/>
    </location>
    <ligand>
        <name>Zn(2+)</name>
        <dbReference type="ChEBI" id="CHEBI:29105"/>
        <label>2</label>
    </ligand>
</feature>
<dbReference type="PANTHER" id="PTHR43668:SF2">
    <property type="entry name" value="ALLANTOINASE"/>
    <property type="match status" value="1"/>
</dbReference>
<dbReference type="PROSITE" id="PS00482">
    <property type="entry name" value="DIHYDROOROTASE_1"/>
    <property type="match status" value="1"/>
</dbReference>
<feature type="active site" evidence="6">
    <location>
        <position position="307"/>
    </location>
</feature>
<dbReference type="InterPro" id="IPR011059">
    <property type="entry name" value="Metal-dep_hydrolase_composite"/>
</dbReference>
<comment type="caution">
    <text evidence="6">Lacks conserved residue(s) required for the propagation of feature annotation.</text>
</comment>
<dbReference type="InterPro" id="IPR002195">
    <property type="entry name" value="Dihydroorotase_CS"/>
</dbReference>
<dbReference type="HAMAP" id="MF_00220_B">
    <property type="entry name" value="PyrC_classI_B"/>
    <property type="match status" value="1"/>
</dbReference>
<comment type="similarity">
    <text evidence="2 6">Belongs to the metallo-dependent hydrolases superfamily. DHOase family. Class I DHOase subfamily.</text>
</comment>
<feature type="binding site" evidence="6">
    <location>
        <begin position="64"/>
        <end position="66"/>
    </location>
    <ligand>
        <name>substrate</name>
    </ligand>
</feature>
<feature type="binding site" evidence="6">
    <location>
        <position position="311"/>
    </location>
    <ligand>
        <name>substrate</name>
    </ligand>
</feature>
<evidence type="ECO:0000256" key="1">
    <source>
        <dbReference type="ARBA" id="ARBA00002368"/>
    </source>
</evidence>
<organism evidence="8 9">
    <name type="scientific">Dialister micraerophilus DSM 19965</name>
    <dbReference type="NCBI Taxonomy" id="888062"/>
    <lineage>
        <taxon>Bacteria</taxon>
        <taxon>Bacillati</taxon>
        <taxon>Bacillota</taxon>
        <taxon>Negativicutes</taxon>
        <taxon>Veillonellales</taxon>
        <taxon>Veillonellaceae</taxon>
        <taxon>Dialister</taxon>
    </lineage>
</organism>
<dbReference type="GO" id="GO:0004038">
    <property type="term" value="F:allantoinase activity"/>
    <property type="evidence" value="ECO:0007669"/>
    <property type="project" value="TreeGrafter"/>
</dbReference>
<evidence type="ECO:0000256" key="3">
    <source>
        <dbReference type="ARBA" id="ARBA00022723"/>
    </source>
</evidence>
<dbReference type="PANTHER" id="PTHR43668">
    <property type="entry name" value="ALLANTOINASE"/>
    <property type="match status" value="1"/>
</dbReference>
<dbReference type="GO" id="GO:0005737">
    <property type="term" value="C:cytoplasm"/>
    <property type="evidence" value="ECO:0007669"/>
    <property type="project" value="TreeGrafter"/>
</dbReference>
<comment type="catalytic activity">
    <reaction evidence="6">
        <text>(S)-dihydroorotate + H2O = N-carbamoyl-L-aspartate + H(+)</text>
        <dbReference type="Rhea" id="RHEA:24296"/>
        <dbReference type="ChEBI" id="CHEBI:15377"/>
        <dbReference type="ChEBI" id="CHEBI:15378"/>
        <dbReference type="ChEBI" id="CHEBI:30864"/>
        <dbReference type="ChEBI" id="CHEBI:32814"/>
        <dbReference type="EC" id="3.5.2.3"/>
    </reaction>
</comment>
<feature type="binding site" evidence="6">
    <location>
        <position position="96"/>
    </location>
    <ligand>
        <name>substrate</name>
    </ligand>
</feature>
<evidence type="ECO:0000259" key="7">
    <source>
        <dbReference type="Pfam" id="PF12890"/>
    </source>
</evidence>
<dbReference type="Proteomes" id="UP000003503">
    <property type="component" value="Unassembled WGS sequence"/>
</dbReference>
<comment type="cofactor">
    <cofactor evidence="6">
        <name>Zn(2+)</name>
        <dbReference type="ChEBI" id="CHEBI:29105"/>
    </cofactor>
    <text evidence="6">Binds 2 Zn(2+) ions per subunit.</text>
</comment>
<keyword evidence="3 6" id="KW-0479">Metal-binding</keyword>
<feature type="binding site" evidence="6">
    <location>
        <position position="154"/>
    </location>
    <ligand>
        <name>Zn(2+)</name>
        <dbReference type="ChEBI" id="CHEBI:29105"/>
        <label>1</label>
    </ligand>
</feature>
<evidence type="ECO:0000313" key="8">
    <source>
        <dbReference type="EMBL" id="EGF12396.1"/>
    </source>
</evidence>
<dbReference type="CDD" id="cd01317">
    <property type="entry name" value="DHOase_IIa"/>
    <property type="match status" value="1"/>
</dbReference>
<name>F2BY75_9FIRM</name>
<sequence length="431" mass="46935">MILKLLIKNGTLVNPAKGQHEKLDVLVENNRIKSIGKNLIDEDAKIYDVKGCFVTPGLIDMHVHLREPGQEAKEDIYTGTQSAAAGGFTQVATMANTSPVIDNAALVKDLLYRIQESACVKVHVIGAVSKNLEGKQLSEIGDMVEAGAVAFSDDGSYIENSDFMRRAMEYVNMFGKMIIDHAEDKTMTEHGYMNEGKVSCELGITGRPSVAENIAVARDVLLSEMTGCHVHIAHLSSAKSVEIIRKAKAEGLPVTCEVTPQHLYFTDEYLKNFESSFKMAPPIRTDDDRKALIEAIKEGIVDAIITDHAPHTSEEKDVPFKCAPNGIAGLETSLASVLTTLYHTGEITIDKVVEIMSVNPAKLLEIEGGILEEGADADITVIDPDYKWTVTGKDLYTKAVFTPYEGIELQGKAILTIVDGKVVMEKGKVSV</sequence>
<keyword evidence="4 6" id="KW-0378">Hydrolase</keyword>
<dbReference type="InterPro" id="IPR032466">
    <property type="entry name" value="Metal_Hydrolase"/>
</dbReference>
<gene>
    <name evidence="6 8" type="primary">pyrC</name>
    <name evidence="8" type="ORF">HMPREF9083_1143</name>
</gene>
<keyword evidence="9" id="KW-1185">Reference proteome</keyword>
<feature type="binding site" evidence="6">
    <location>
        <position position="154"/>
    </location>
    <ligand>
        <name>Zn(2+)</name>
        <dbReference type="ChEBI" id="CHEBI:29105"/>
        <label>2</label>
    </ligand>
</feature>
<comment type="pathway">
    <text evidence="6">Pyrimidine metabolism; UMP biosynthesis via de novo pathway; (S)-dihydroorotate from bicarbonate: step 3/3.</text>
</comment>
<dbReference type="AlphaFoldDB" id="F2BY75"/>
<comment type="caution">
    <text evidence="8">The sequence shown here is derived from an EMBL/GenBank/DDBJ whole genome shotgun (WGS) entry which is preliminary data.</text>
</comment>
<dbReference type="InterPro" id="IPR050138">
    <property type="entry name" value="DHOase/Allantoinase_Hydrolase"/>
</dbReference>
<dbReference type="InterPro" id="IPR004722">
    <property type="entry name" value="DHOase"/>
</dbReference>
<accession>F2BY75</accession>
<feature type="binding site" evidence="6">
    <location>
        <position position="181"/>
    </location>
    <ligand>
        <name>Zn(2+)</name>
        <dbReference type="ChEBI" id="CHEBI:29105"/>
        <label>2</label>
    </ligand>
</feature>
<dbReference type="EMBL" id="AFBB01000025">
    <property type="protein sequence ID" value="EGF12396.1"/>
    <property type="molecule type" value="Genomic_DNA"/>
</dbReference>
<dbReference type="GO" id="GO:0004151">
    <property type="term" value="F:dihydroorotase activity"/>
    <property type="evidence" value="ECO:0007669"/>
    <property type="project" value="UniProtKB-UniRule"/>
</dbReference>
<evidence type="ECO:0000256" key="5">
    <source>
        <dbReference type="ARBA" id="ARBA00022975"/>
    </source>
</evidence>
<protein>
    <recommendedName>
        <fullName evidence="6">Dihydroorotase</fullName>
        <shortName evidence="6">DHOase</shortName>
        <ecNumber evidence="6">3.5.2.3</ecNumber>
    </recommendedName>
</protein>
<dbReference type="Gene3D" id="3.20.20.140">
    <property type="entry name" value="Metal-dependent hydrolases"/>
    <property type="match status" value="1"/>
</dbReference>
<dbReference type="STRING" id="888062.HMPREF9083_1143"/>
<dbReference type="UniPathway" id="UPA00070">
    <property type="reaction ID" value="UER00117"/>
</dbReference>
<feature type="binding site" evidence="6">
    <location>
        <position position="62"/>
    </location>
    <ligand>
        <name>Zn(2+)</name>
        <dbReference type="ChEBI" id="CHEBI:29105"/>
        <label>1</label>
    </ligand>
</feature>
<keyword evidence="5 6" id="KW-0665">Pyrimidine biosynthesis</keyword>
<dbReference type="eggNOG" id="COG0044">
    <property type="taxonomic scope" value="Bacteria"/>
</dbReference>
<dbReference type="GO" id="GO:0008270">
    <property type="term" value="F:zinc ion binding"/>
    <property type="evidence" value="ECO:0007669"/>
    <property type="project" value="UniProtKB-UniRule"/>
</dbReference>
<evidence type="ECO:0000256" key="6">
    <source>
        <dbReference type="HAMAP-Rule" id="MF_00220"/>
    </source>
</evidence>
<evidence type="ECO:0000256" key="2">
    <source>
        <dbReference type="ARBA" id="ARBA00010286"/>
    </source>
</evidence>
<dbReference type="SUPFAM" id="SSF51556">
    <property type="entry name" value="Metallo-dependent hydrolases"/>
    <property type="match status" value="1"/>
</dbReference>
<dbReference type="GO" id="GO:0006145">
    <property type="term" value="P:purine nucleobase catabolic process"/>
    <property type="evidence" value="ECO:0007669"/>
    <property type="project" value="TreeGrafter"/>
</dbReference>
<dbReference type="InterPro" id="IPR024403">
    <property type="entry name" value="DHOase_cat"/>
</dbReference>
<reference evidence="8 9" key="1">
    <citation type="submission" date="2011-02" db="EMBL/GenBank/DDBJ databases">
        <authorList>
            <person name="Muzny D."/>
            <person name="Qin X."/>
            <person name="Deng J."/>
            <person name="Jiang H."/>
            <person name="Liu Y."/>
            <person name="Qu J."/>
            <person name="Song X.-Z."/>
            <person name="Zhang L."/>
            <person name="Thornton R."/>
            <person name="Coyle M."/>
            <person name="Francisco L."/>
            <person name="Jackson L."/>
            <person name="Javaid M."/>
            <person name="Korchina V."/>
            <person name="Kovar C."/>
            <person name="Mata R."/>
            <person name="Mathew T."/>
            <person name="Ngo R."/>
            <person name="Nguyen L."/>
            <person name="Nguyen N."/>
            <person name="Okwuonu G."/>
            <person name="Ongeri F."/>
            <person name="Pham C."/>
            <person name="Simmons D."/>
            <person name="Wilczek-Boney K."/>
            <person name="Hale W."/>
            <person name="Jakkamsetti A."/>
            <person name="Pham P."/>
            <person name="Ruth R."/>
            <person name="San Lucas F."/>
            <person name="Warren J."/>
            <person name="Zhang J."/>
            <person name="Zhao Z."/>
            <person name="Zhou C."/>
            <person name="Zhu D."/>
            <person name="Lee S."/>
            <person name="Bess C."/>
            <person name="Blankenburg K."/>
            <person name="Forbes L."/>
            <person name="Fu Q."/>
            <person name="Gubbala S."/>
            <person name="Hirani K."/>
            <person name="Jayaseelan J.C."/>
            <person name="Lara F."/>
            <person name="Munidasa M."/>
            <person name="Palculict T."/>
            <person name="Patil S."/>
            <person name="Pu L.-L."/>
            <person name="Saada N."/>
            <person name="Tang L."/>
            <person name="Weissenberger G."/>
            <person name="Zhu Y."/>
            <person name="Hemphill L."/>
            <person name="Shang Y."/>
            <person name="Youmans B."/>
            <person name="Ayvaz T."/>
            <person name="Ross M."/>
            <person name="Santibanez J."/>
            <person name="Aqrawi P."/>
            <person name="Gross S."/>
            <person name="Joshi V."/>
            <person name="Fowler G."/>
            <person name="Nazareth L."/>
            <person name="Reid J."/>
            <person name="Worley K."/>
            <person name="Petrosino J."/>
            <person name="Highlander S."/>
            <person name="Gibbs R."/>
        </authorList>
    </citation>
    <scope>NUCLEOTIDE SEQUENCE [LARGE SCALE GENOMIC DNA]</scope>
    <source>
        <strain evidence="8 9">DSM 19965</strain>
    </source>
</reference>
<feature type="domain" description="Dihydroorotase catalytic" evidence="7">
    <location>
        <begin position="53"/>
        <end position="238"/>
    </location>
</feature>
<feature type="binding site" evidence="6">
    <location>
        <position position="307"/>
    </location>
    <ligand>
        <name>Zn(2+)</name>
        <dbReference type="ChEBI" id="CHEBI:29105"/>
        <label>1</label>
    </ligand>
</feature>
<dbReference type="Pfam" id="PF12890">
    <property type="entry name" value="DHOase"/>
    <property type="match status" value="1"/>
</dbReference>
<dbReference type="GO" id="GO:0044205">
    <property type="term" value="P:'de novo' UMP biosynthetic process"/>
    <property type="evidence" value="ECO:0007669"/>
    <property type="project" value="UniProtKB-UniRule"/>
</dbReference>
<keyword evidence="6" id="KW-0862">Zinc</keyword>
<dbReference type="SUPFAM" id="SSF51338">
    <property type="entry name" value="Composite domain of metallo-dependent hydrolases"/>
    <property type="match status" value="1"/>
</dbReference>
<dbReference type="NCBIfam" id="TIGR00857">
    <property type="entry name" value="pyrC_multi"/>
    <property type="match status" value="1"/>
</dbReference>